<organism evidence="1 2">
    <name type="scientific">Stenotrophomonas maltophilia</name>
    <name type="common">Pseudomonas maltophilia</name>
    <name type="synonym">Xanthomonas maltophilia</name>
    <dbReference type="NCBI Taxonomy" id="40324"/>
    <lineage>
        <taxon>Bacteria</taxon>
        <taxon>Pseudomonadati</taxon>
        <taxon>Pseudomonadota</taxon>
        <taxon>Gammaproteobacteria</taxon>
        <taxon>Lysobacterales</taxon>
        <taxon>Lysobacteraceae</taxon>
        <taxon>Stenotrophomonas</taxon>
        <taxon>Stenotrophomonas maltophilia group</taxon>
    </lineage>
</organism>
<evidence type="ECO:0000313" key="2">
    <source>
        <dbReference type="Proteomes" id="UP001288387"/>
    </source>
</evidence>
<sequence>MTDQLLTVHPVRAVINAKFIASTGVSVLEGRFQCELDCGHIVIRPGEHVRGTRFSIRAPHSASCNQCKKEPAHD</sequence>
<gene>
    <name evidence="1" type="ORF">U4I38_06480</name>
</gene>
<dbReference type="EMBL" id="JAXRVB010000005">
    <property type="protein sequence ID" value="MDZ5764120.1"/>
    <property type="molecule type" value="Genomic_DNA"/>
</dbReference>
<comment type="caution">
    <text evidence="1">The sequence shown here is derived from an EMBL/GenBank/DDBJ whole genome shotgun (WGS) entry which is preliminary data.</text>
</comment>
<protein>
    <submittedName>
        <fullName evidence="1">Uncharacterized protein</fullName>
    </submittedName>
</protein>
<evidence type="ECO:0000313" key="1">
    <source>
        <dbReference type="EMBL" id="MDZ5764120.1"/>
    </source>
</evidence>
<dbReference type="Proteomes" id="UP001288387">
    <property type="component" value="Unassembled WGS sequence"/>
</dbReference>
<reference evidence="1" key="1">
    <citation type="submission" date="2023-12" db="EMBL/GenBank/DDBJ databases">
        <title>'Antibacterial potential of Stenotrophomonas maltophilia cystic fibrosis isolates' (manuscript under preparation).</title>
        <authorList>
            <person name="Crisan C.V."/>
            <person name="Pettis M."/>
            <person name="Goldberg J.B."/>
        </authorList>
    </citation>
    <scope>NUCLEOTIDE SEQUENCE</scope>
    <source>
        <strain evidence="1">CCV129</strain>
    </source>
</reference>
<accession>A0AAJ2TKU6</accession>
<dbReference type="AlphaFoldDB" id="A0AAJ2TKU6"/>
<dbReference type="RefSeq" id="WP_322540433.1">
    <property type="nucleotide sequence ID" value="NZ_JAXRVB010000005.1"/>
</dbReference>
<name>A0AAJ2TKU6_STEMA</name>
<proteinExistence type="predicted"/>